<feature type="domain" description="Calponin-homology (CH)" evidence="3">
    <location>
        <begin position="15"/>
        <end position="97"/>
    </location>
</feature>
<accession>A0A9P9YVJ1</accession>
<keyword evidence="2" id="KW-0009">Actin-binding</keyword>
<evidence type="ECO:0000256" key="1">
    <source>
        <dbReference type="ARBA" id="ARBA00022737"/>
    </source>
</evidence>
<dbReference type="PANTHER" id="PTHR38537">
    <property type="entry name" value="JITTERBUG, ISOFORM N"/>
    <property type="match status" value="1"/>
</dbReference>
<dbReference type="PANTHER" id="PTHR38537:SF8">
    <property type="entry name" value="FILAMIN-A"/>
    <property type="match status" value="1"/>
</dbReference>
<dbReference type="Gene3D" id="1.10.418.10">
    <property type="entry name" value="Calponin-like domain"/>
    <property type="match status" value="1"/>
</dbReference>
<dbReference type="InterPro" id="IPR044801">
    <property type="entry name" value="Filamin"/>
</dbReference>
<dbReference type="InterPro" id="IPR036872">
    <property type="entry name" value="CH_dom_sf"/>
</dbReference>
<comment type="caution">
    <text evidence="4">The sequence shown here is derived from an EMBL/GenBank/DDBJ whole genome shotgun (WGS) entry which is preliminary data.</text>
</comment>
<dbReference type="GO" id="GO:0051015">
    <property type="term" value="F:actin filament binding"/>
    <property type="evidence" value="ECO:0007669"/>
    <property type="project" value="InterPro"/>
</dbReference>
<dbReference type="AlphaFoldDB" id="A0A9P9YVJ1"/>
<organism evidence="4 5">
    <name type="scientific">Drosophila gunungcola</name>
    <name type="common">fruit fly</name>
    <dbReference type="NCBI Taxonomy" id="103775"/>
    <lineage>
        <taxon>Eukaryota</taxon>
        <taxon>Metazoa</taxon>
        <taxon>Ecdysozoa</taxon>
        <taxon>Arthropoda</taxon>
        <taxon>Hexapoda</taxon>
        <taxon>Insecta</taxon>
        <taxon>Pterygota</taxon>
        <taxon>Neoptera</taxon>
        <taxon>Endopterygota</taxon>
        <taxon>Diptera</taxon>
        <taxon>Brachycera</taxon>
        <taxon>Muscomorpha</taxon>
        <taxon>Ephydroidea</taxon>
        <taxon>Drosophilidae</taxon>
        <taxon>Drosophila</taxon>
        <taxon>Sophophora</taxon>
    </lineage>
</organism>
<keyword evidence="5" id="KW-1185">Reference proteome</keyword>
<evidence type="ECO:0000313" key="5">
    <source>
        <dbReference type="Proteomes" id="UP001059596"/>
    </source>
</evidence>
<dbReference type="InterPro" id="IPR001589">
    <property type="entry name" value="Actinin_actin-bd_CS"/>
</dbReference>
<dbReference type="Proteomes" id="UP001059596">
    <property type="component" value="Chromosome 3R"/>
</dbReference>
<dbReference type="EMBL" id="JAMKOV010000001">
    <property type="protein sequence ID" value="KAI8043945.1"/>
    <property type="molecule type" value="Genomic_DNA"/>
</dbReference>
<evidence type="ECO:0000256" key="2">
    <source>
        <dbReference type="ARBA" id="ARBA00023203"/>
    </source>
</evidence>
<evidence type="ECO:0000313" key="4">
    <source>
        <dbReference type="EMBL" id="KAI8043945.1"/>
    </source>
</evidence>
<gene>
    <name evidence="4" type="ORF">M5D96_000093</name>
</gene>
<dbReference type="GO" id="GO:0030036">
    <property type="term" value="P:actin cytoskeleton organization"/>
    <property type="evidence" value="ECO:0007669"/>
    <property type="project" value="InterPro"/>
</dbReference>
<keyword evidence="1" id="KW-0677">Repeat</keyword>
<dbReference type="PROSITE" id="PS50021">
    <property type="entry name" value="CH"/>
    <property type="match status" value="1"/>
</dbReference>
<proteinExistence type="predicted"/>
<dbReference type="PROSITE" id="PS00019">
    <property type="entry name" value="ACTININ_1"/>
    <property type="match status" value="1"/>
</dbReference>
<reference evidence="4" key="1">
    <citation type="journal article" date="2023" name="Genome Biol. Evol.">
        <title>Long-read-based Genome Assembly of Drosophila gunungcola Reveals Fewer Chemosensory Genes in Flower-breeding Species.</title>
        <authorList>
            <person name="Negi A."/>
            <person name="Liao B.Y."/>
            <person name="Yeh S.D."/>
        </authorList>
    </citation>
    <scope>NUCLEOTIDE SEQUENCE</scope>
    <source>
        <strain evidence="4">Sukarami</strain>
    </source>
</reference>
<dbReference type="Pfam" id="PF00307">
    <property type="entry name" value="CH"/>
    <property type="match status" value="1"/>
</dbReference>
<sequence>MEAERDLAEDAQWKKIQQNTFTRWANEHLKTIDRSINNLETDLSDGLRLIALIEVLSQKRMPKYNKRPTFRSQKLENVSVALKFLQDEGIKIVNIGK</sequence>
<evidence type="ECO:0000259" key="3">
    <source>
        <dbReference type="PROSITE" id="PS50021"/>
    </source>
</evidence>
<dbReference type="InterPro" id="IPR001715">
    <property type="entry name" value="CH_dom"/>
</dbReference>
<dbReference type="SMART" id="SM00033">
    <property type="entry name" value="CH"/>
    <property type="match status" value="1"/>
</dbReference>
<dbReference type="SUPFAM" id="SSF47576">
    <property type="entry name" value="Calponin-homology domain, CH-domain"/>
    <property type="match status" value="1"/>
</dbReference>
<name>A0A9P9YVJ1_9MUSC</name>
<protein>
    <recommendedName>
        <fullName evidence="3">Calponin-homology (CH) domain-containing protein</fullName>
    </recommendedName>
</protein>